<evidence type="ECO:0000313" key="3">
    <source>
        <dbReference type="Proteomes" id="UP000541444"/>
    </source>
</evidence>
<dbReference type="Proteomes" id="UP000541444">
    <property type="component" value="Unassembled WGS sequence"/>
</dbReference>
<dbReference type="PANTHER" id="PTHR33566:SF1">
    <property type="entry name" value="EN_SPM-LIKE TRANSPOSON-RELATED"/>
    <property type="match status" value="1"/>
</dbReference>
<reference evidence="2 3" key="1">
    <citation type="journal article" date="2020" name="IScience">
        <title>Genome Sequencing of the Endangered Kingdonia uniflora (Circaeasteraceae, Ranunculales) Reveals Potential Mechanisms of Evolutionary Specialization.</title>
        <authorList>
            <person name="Sun Y."/>
            <person name="Deng T."/>
            <person name="Zhang A."/>
            <person name="Moore M.J."/>
            <person name="Landis J.B."/>
            <person name="Lin N."/>
            <person name="Zhang H."/>
            <person name="Zhang X."/>
            <person name="Huang J."/>
            <person name="Zhang X."/>
            <person name="Sun H."/>
            <person name="Wang H."/>
        </authorList>
    </citation>
    <scope>NUCLEOTIDE SEQUENCE [LARGE SCALE GENOMIC DNA]</scope>
    <source>
        <strain evidence="2">TB1705</strain>
        <tissue evidence="2">Leaf</tissue>
    </source>
</reference>
<dbReference type="EMBL" id="JACGCM010002017">
    <property type="protein sequence ID" value="KAF6146065.1"/>
    <property type="molecule type" value="Genomic_DNA"/>
</dbReference>
<feature type="coiled-coil region" evidence="1">
    <location>
        <begin position="758"/>
        <end position="792"/>
    </location>
</feature>
<keyword evidence="1" id="KW-0175">Coiled coil</keyword>
<dbReference type="OrthoDB" id="10036779at2759"/>
<accession>A0A7J7LTU3</accession>
<dbReference type="AlphaFoldDB" id="A0A7J7LTU3"/>
<gene>
    <name evidence="2" type="ORF">GIB67_033424</name>
</gene>
<keyword evidence="3" id="KW-1185">Reference proteome</keyword>
<proteinExistence type="predicted"/>
<name>A0A7J7LTU3_9MAGN</name>
<evidence type="ECO:0000256" key="1">
    <source>
        <dbReference type="SAM" id="Coils"/>
    </source>
</evidence>
<comment type="caution">
    <text evidence="2">The sequence shown here is derived from an EMBL/GenBank/DDBJ whole genome shotgun (WGS) entry which is preliminary data.</text>
</comment>
<dbReference type="PANTHER" id="PTHR33566">
    <property type="entry name" value="EN/SPM-LIKE TRANSPOSON-RELATED"/>
    <property type="match status" value="1"/>
</dbReference>
<sequence>MRTHEGLRDWGRVRWRWIDGGTGCVVGVGVGEEMGWSDICAEVYRGQKLLDVSDLRKEYEDWISVMHGKYDQEVVCGDGQSDFFVLSPVNKKVLAFSSDVVRVRKDIERKGTSWKSGQRIKILKGAAPGCHKNNIYATLEYILVEGFEEDVGGEALLICRPLDVPEQDGCLYEVNSKNPSLDIRRSLPLPISIIDLGKCLAVTSAEWNSQLEKVHQKAPSTIDLLTTQQCLQLELDGTLPIDASIYAGQVTLKQIVAVVRPVYFNSPSTTNTLDQKYIIKDDLEMSLELNYIAGENKGKCYQEAMHIYGARIKSSSHKELRGLYIFKLDTKFQALFRKAGVYTFSFSVTCKDSSLKKYEKRIIVKPCTRVNKWELINDGRKSCYKIRVGSCFPGLSVASYDEYGNQMPFKSTPDVSVKVMIEGSEHAHVEKKNVALSSDKMILEVSDILVEESDFHKIRPSNEVTLEISSKAEPFSVSVPCVVAPGPLHHVRDLSPKSEIHFVPGNVIGHVLLEMLDAYDNHTEKGTEVLLNVDGLCFQDHRGSKHEIDDNGCINLSGLLKVVGGYGETVSLSVNYEGKTIFEKKFQVEKRFLRTASRVPKCCYVGFQLENIYFEIVNFEGVVDETIDDMKFGLSHTLKITLESVGVDGIDDICRYVFRRGRCHVSMIPIPREQGVFSFLVAHSLYSELCVNFKINVIQSPKVERIELSQLGDVVHSQLFREDILALPDSSFAVSDVGALISPHKALENYVEVFERNVTKAATRFADYERNLAMLNEQKKEIEQGIEELQGSILPQSLIKLDYVRTEKEAILERINGKCNTAASVFCDLAKAIELQEAQNKLLRDMIGVVFQLGTVESNSLSRVLSDYLGEDQMLAVVCKSYAAAKDLEKYGKHGNIDHTDALHAVATKLGKSITGRFLVICLEDISPYCGECKGDDQQNKLALQDPLLPDGNILSGFLGYAVNMINLDADHLFTRTAKGHGLRETLFYLLFGDLQVYETREHLRQACCYTKHGAISLDGGIMKGNGVLSLGYCQPEICFPVIASEIHGELSPSEICSLKQIQDRKLQLENISDEIQKENKACAKARKKFESEKKRFDIICKDCLLLSQNYLEHKSDTMDRS</sequence>
<feature type="coiled-coil region" evidence="1">
    <location>
        <begin position="1059"/>
        <end position="1096"/>
    </location>
</feature>
<protein>
    <submittedName>
        <fullName evidence="2">Uncharacterized protein</fullName>
    </submittedName>
</protein>
<evidence type="ECO:0000313" key="2">
    <source>
        <dbReference type="EMBL" id="KAF6146065.1"/>
    </source>
</evidence>
<organism evidence="2 3">
    <name type="scientific">Kingdonia uniflora</name>
    <dbReference type="NCBI Taxonomy" id="39325"/>
    <lineage>
        <taxon>Eukaryota</taxon>
        <taxon>Viridiplantae</taxon>
        <taxon>Streptophyta</taxon>
        <taxon>Embryophyta</taxon>
        <taxon>Tracheophyta</taxon>
        <taxon>Spermatophyta</taxon>
        <taxon>Magnoliopsida</taxon>
        <taxon>Ranunculales</taxon>
        <taxon>Circaeasteraceae</taxon>
        <taxon>Kingdonia</taxon>
    </lineage>
</organism>